<comment type="caution">
    <text evidence="1">The sequence shown here is derived from an EMBL/GenBank/DDBJ whole genome shotgun (WGS) entry which is preliminary data.</text>
</comment>
<dbReference type="EMBL" id="CAJVPW010017137">
    <property type="protein sequence ID" value="CAG8674990.1"/>
    <property type="molecule type" value="Genomic_DNA"/>
</dbReference>
<evidence type="ECO:0000313" key="1">
    <source>
        <dbReference type="EMBL" id="CAG8674990.1"/>
    </source>
</evidence>
<reference evidence="1" key="1">
    <citation type="submission" date="2021-06" db="EMBL/GenBank/DDBJ databases">
        <authorList>
            <person name="Kallberg Y."/>
            <person name="Tangrot J."/>
            <person name="Rosling A."/>
        </authorList>
    </citation>
    <scope>NUCLEOTIDE SEQUENCE</scope>
    <source>
        <strain evidence="1">28 12/20/2015</strain>
    </source>
</reference>
<organism evidence="1 2">
    <name type="scientific">Cetraspora pellucida</name>
    <dbReference type="NCBI Taxonomy" id="1433469"/>
    <lineage>
        <taxon>Eukaryota</taxon>
        <taxon>Fungi</taxon>
        <taxon>Fungi incertae sedis</taxon>
        <taxon>Mucoromycota</taxon>
        <taxon>Glomeromycotina</taxon>
        <taxon>Glomeromycetes</taxon>
        <taxon>Diversisporales</taxon>
        <taxon>Gigasporaceae</taxon>
        <taxon>Cetraspora</taxon>
    </lineage>
</organism>
<keyword evidence="2" id="KW-1185">Reference proteome</keyword>
<feature type="non-terminal residue" evidence="1">
    <location>
        <position position="117"/>
    </location>
</feature>
<sequence>MTEKCTSCSRQCPPEAFIYNGKIYKTCADCLVKKANQRAIKNTTLDGDTQNNVESISLKDLSEYITESIENLEPGTRLFLIAQVEITDISISDDQSFKMIANMIAHNIEEGDGYTWT</sequence>
<gene>
    <name evidence="1" type="ORF">SPELUC_LOCUS9860</name>
</gene>
<dbReference type="Proteomes" id="UP000789366">
    <property type="component" value="Unassembled WGS sequence"/>
</dbReference>
<name>A0ACA9NWR3_9GLOM</name>
<evidence type="ECO:0000313" key="2">
    <source>
        <dbReference type="Proteomes" id="UP000789366"/>
    </source>
</evidence>
<protein>
    <submittedName>
        <fullName evidence="1">6535_t:CDS:1</fullName>
    </submittedName>
</protein>
<accession>A0ACA9NWR3</accession>
<proteinExistence type="predicted"/>